<accession>A0A8J7L2C1</accession>
<evidence type="ECO:0000313" key="1">
    <source>
        <dbReference type="EMBL" id="MBH1940268.1"/>
    </source>
</evidence>
<protein>
    <submittedName>
        <fullName evidence="1">DUF4004 family protein</fullName>
    </submittedName>
</protein>
<name>A0A8J7L2C1_9FIRM</name>
<dbReference type="AlphaFoldDB" id="A0A8J7L2C1"/>
<gene>
    <name evidence="1" type="ORF">I5677_05075</name>
</gene>
<sequence length="227" mass="26016">MLCYINITEQNNVTLRGDDLNLISKKDLLAITGISYGQLYRWKRERLIPEEWFIKQSAYTGQETFFPREQILSRVKSILELKDKYSLEELAKILSPETSLTKITIKDLYEIEEINKGLLELLPKIYKNDYYDFIDVVFIVAVSESTTKAGLTNQQCAELIGYSIPVVSKQKSTNITCTVFSVGEEYHMVISPSSLSLDFDGGIQIIDRLSLSEVADKIKIKYDNKFI</sequence>
<reference evidence="1" key="1">
    <citation type="submission" date="2020-12" db="EMBL/GenBank/DDBJ databases">
        <title>M. sibirica DSM 26468T genome.</title>
        <authorList>
            <person name="Thieme N."/>
            <person name="Rettenmaier R."/>
            <person name="Zverlov V."/>
            <person name="Liebl W."/>
        </authorList>
    </citation>
    <scope>NUCLEOTIDE SEQUENCE</scope>
    <source>
        <strain evidence="1">DSM 26468</strain>
    </source>
</reference>
<evidence type="ECO:0000313" key="2">
    <source>
        <dbReference type="Proteomes" id="UP000623269"/>
    </source>
</evidence>
<organism evidence="1 2">
    <name type="scientific">Mobilitalea sibirica</name>
    <dbReference type="NCBI Taxonomy" id="1462919"/>
    <lineage>
        <taxon>Bacteria</taxon>
        <taxon>Bacillati</taxon>
        <taxon>Bacillota</taxon>
        <taxon>Clostridia</taxon>
        <taxon>Lachnospirales</taxon>
        <taxon>Lachnospiraceae</taxon>
        <taxon>Mobilitalea</taxon>
    </lineage>
</organism>
<dbReference type="Proteomes" id="UP000623269">
    <property type="component" value="Unassembled WGS sequence"/>
</dbReference>
<keyword evidence="2" id="KW-1185">Reference proteome</keyword>
<proteinExistence type="predicted"/>
<comment type="caution">
    <text evidence="1">The sequence shown here is derived from an EMBL/GenBank/DDBJ whole genome shotgun (WGS) entry which is preliminary data.</text>
</comment>
<dbReference type="Pfam" id="PF13171">
    <property type="entry name" value="DUF4004"/>
    <property type="match status" value="1"/>
</dbReference>
<dbReference type="EMBL" id="JAEAGR010000003">
    <property type="protein sequence ID" value="MBH1940268.1"/>
    <property type="molecule type" value="Genomic_DNA"/>
</dbReference>
<dbReference type="InterPro" id="IPR025063">
    <property type="entry name" value="DUF4004"/>
</dbReference>